<evidence type="ECO:0000256" key="1">
    <source>
        <dbReference type="ARBA" id="ARBA00010211"/>
    </source>
</evidence>
<dbReference type="SUPFAM" id="SSF56529">
    <property type="entry name" value="FAH"/>
    <property type="match status" value="1"/>
</dbReference>
<evidence type="ECO:0000256" key="2">
    <source>
        <dbReference type="ARBA" id="ARBA00022723"/>
    </source>
</evidence>
<evidence type="ECO:0000259" key="3">
    <source>
        <dbReference type="Pfam" id="PF01557"/>
    </source>
</evidence>
<dbReference type="Gene3D" id="3.90.850.10">
    <property type="entry name" value="Fumarylacetoacetase-like, C-terminal domain"/>
    <property type="match status" value="1"/>
</dbReference>
<feature type="domain" description="Fumarylacetoacetase-like C-terminal" evidence="3">
    <location>
        <begin position="76"/>
        <end position="278"/>
    </location>
</feature>
<dbReference type="GO" id="GO:0046872">
    <property type="term" value="F:metal ion binding"/>
    <property type="evidence" value="ECO:0007669"/>
    <property type="project" value="UniProtKB-KW"/>
</dbReference>
<sequence length="280" mass="29548">MKLISFAIGDEARFGAVEDGIVIDLTARLGARAPSLLALIEADALAEAQAALPVPGPRHALADIAYLEPIPQARRIFCVGANYPKIHPTGGVVSGPEFPAIFQKPAETLVPHKAVLQAPAASRQFDYEGELAFVIGRGGAGIPPERALDHVFGYACLNDGSVRDFQKHSVWAGKNFARSGSFGPWLVTADEVGDPASLTLVTRLNGEEVQRTGLDRMFFGVPAIIAYLSAVTPLLPGDVIATGSPEGSGATRSPPRWLVPGDRIEVEVARIGVLENSVGQ</sequence>
<proteinExistence type="inferred from homology"/>
<dbReference type="PANTHER" id="PTHR42796">
    <property type="entry name" value="FUMARYLACETOACETATE HYDROLASE DOMAIN-CONTAINING PROTEIN 2A-RELATED"/>
    <property type="match status" value="1"/>
</dbReference>
<evidence type="ECO:0000313" key="4">
    <source>
        <dbReference type="EMBL" id="CAA9284454.1"/>
    </source>
</evidence>
<organism evidence="4">
    <name type="scientific">uncultured Craurococcus sp</name>
    <dbReference type="NCBI Taxonomy" id="1135998"/>
    <lineage>
        <taxon>Bacteria</taxon>
        <taxon>Pseudomonadati</taxon>
        <taxon>Pseudomonadota</taxon>
        <taxon>Alphaproteobacteria</taxon>
        <taxon>Acetobacterales</taxon>
        <taxon>Acetobacteraceae</taxon>
        <taxon>Craurococcus</taxon>
        <taxon>environmental samples</taxon>
    </lineage>
</organism>
<dbReference type="InterPro" id="IPR051121">
    <property type="entry name" value="FAH"/>
</dbReference>
<dbReference type="Pfam" id="PF01557">
    <property type="entry name" value="FAA_hydrolase"/>
    <property type="match status" value="1"/>
</dbReference>
<gene>
    <name evidence="4" type="ORF">AVDCRST_MAG27-4117</name>
</gene>
<reference evidence="4" key="1">
    <citation type="submission" date="2020-02" db="EMBL/GenBank/DDBJ databases">
        <authorList>
            <person name="Meier V. D."/>
        </authorList>
    </citation>
    <scope>NUCLEOTIDE SEQUENCE</scope>
    <source>
        <strain evidence="4">AVDCRST_MAG27</strain>
    </source>
</reference>
<dbReference type="GO" id="GO:0044281">
    <property type="term" value="P:small molecule metabolic process"/>
    <property type="evidence" value="ECO:0007669"/>
    <property type="project" value="UniProtKB-ARBA"/>
</dbReference>
<dbReference type="PANTHER" id="PTHR42796:SF4">
    <property type="entry name" value="FUMARYLACETOACETATE HYDROLASE DOMAIN-CONTAINING PROTEIN 2A"/>
    <property type="match status" value="1"/>
</dbReference>
<dbReference type="InterPro" id="IPR036663">
    <property type="entry name" value="Fumarylacetoacetase_C_sf"/>
</dbReference>
<accession>A0A6J4JQ53</accession>
<dbReference type="GO" id="GO:0016787">
    <property type="term" value="F:hydrolase activity"/>
    <property type="evidence" value="ECO:0007669"/>
    <property type="project" value="UniProtKB-KW"/>
</dbReference>
<comment type="similarity">
    <text evidence="1">Belongs to the FAH family.</text>
</comment>
<keyword evidence="2" id="KW-0479">Metal-binding</keyword>
<keyword evidence="4" id="KW-0378">Hydrolase</keyword>
<dbReference type="EMBL" id="CADCTD010000177">
    <property type="protein sequence ID" value="CAA9284454.1"/>
    <property type="molecule type" value="Genomic_DNA"/>
</dbReference>
<dbReference type="AlphaFoldDB" id="A0A6J4JQ53"/>
<name>A0A6J4JQ53_9PROT</name>
<dbReference type="InterPro" id="IPR011234">
    <property type="entry name" value="Fumarylacetoacetase-like_C"/>
</dbReference>
<protein>
    <submittedName>
        <fullName evidence="4">Fumarylacetoacetate (FAA) hydrolase</fullName>
    </submittedName>
</protein>